<gene>
    <name evidence="2" type="ORF">F0254_23365</name>
</gene>
<sequence>MALTIAEKLQRQREKQKQSMERARAKQIAKMNDPEERQKRFKKQLQQQERQKAKPVAKKPTKKIASKGLKGRTPTAEERRIMDAIGRLPCIACWLHGRENPVISLHHVFGRVGERAHAYVLPLCCYHHDTLLEAEKRAQYPDMIPIHAKGKYGGKAQWKIHNGTEIELLFKVYNLAGLPLELLENIYPKHSEH</sequence>
<dbReference type="Gene3D" id="3.30.40.190">
    <property type="match status" value="1"/>
</dbReference>
<dbReference type="InterPro" id="IPR031875">
    <property type="entry name" value="RecA_dep_nuc"/>
</dbReference>
<dbReference type="AlphaFoldDB" id="A0A7Y4B6U7"/>
<organism evidence="2 3">
    <name type="scientific">Vibrio alginolyticus</name>
    <dbReference type="NCBI Taxonomy" id="663"/>
    <lineage>
        <taxon>Bacteria</taxon>
        <taxon>Pseudomonadati</taxon>
        <taxon>Pseudomonadota</taxon>
        <taxon>Gammaproteobacteria</taxon>
        <taxon>Vibrionales</taxon>
        <taxon>Vibrionaceae</taxon>
        <taxon>Vibrio</taxon>
    </lineage>
</organism>
<dbReference type="Proteomes" id="UP000532247">
    <property type="component" value="Unassembled WGS sequence"/>
</dbReference>
<feature type="region of interest" description="Disordered" evidence="1">
    <location>
        <begin position="1"/>
        <end position="75"/>
    </location>
</feature>
<dbReference type="Pfam" id="PF16786">
    <property type="entry name" value="RecA_dep_nuc"/>
    <property type="match status" value="1"/>
</dbReference>
<evidence type="ECO:0000256" key="1">
    <source>
        <dbReference type="SAM" id="MobiDB-lite"/>
    </source>
</evidence>
<dbReference type="RefSeq" id="WP_053304318.1">
    <property type="nucleotide sequence ID" value="NZ_JAGDKO010000020.1"/>
</dbReference>
<comment type="caution">
    <text evidence="2">The sequence shown here is derived from an EMBL/GenBank/DDBJ whole genome shotgun (WGS) entry which is preliminary data.</text>
</comment>
<evidence type="ECO:0000313" key="3">
    <source>
        <dbReference type="Proteomes" id="UP000532247"/>
    </source>
</evidence>
<name>A0A7Y4B6U7_VIBAL</name>
<accession>A0A7Y4B6U7</accession>
<proteinExistence type="predicted"/>
<dbReference type="EMBL" id="VTYF01000022">
    <property type="protein sequence ID" value="NOI11762.1"/>
    <property type="molecule type" value="Genomic_DNA"/>
</dbReference>
<reference evidence="2 3" key="1">
    <citation type="submission" date="2019-09" db="EMBL/GenBank/DDBJ databases">
        <title>Draft genome sequencing and comparative genomics of hatchery-associated Vibrios.</title>
        <authorList>
            <person name="Kehlet-Delgado H."/>
            <person name="Mueller R.S."/>
        </authorList>
    </citation>
    <scope>NUCLEOTIDE SEQUENCE [LARGE SCALE GENOMIC DNA]</scope>
    <source>
        <strain evidence="2 3">081416A</strain>
    </source>
</reference>
<feature type="compositionally biased region" description="Basic and acidic residues" evidence="1">
    <location>
        <begin position="8"/>
        <end position="24"/>
    </location>
</feature>
<evidence type="ECO:0000313" key="2">
    <source>
        <dbReference type="EMBL" id="NOI11762.1"/>
    </source>
</evidence>
<protein>
    <submittedName>
        <fullName evidence="2">Recombinase</fullName>
    </submittedName>
</protein>
<feature type="compositionally biased region" description="Basic residues" evidence="1">
    <location>
        <begin position="53"/>
        <end position="65"/>
    </location>
</feature>